<gene>
    <name evidence="2" type="ORF">AOB46_22595</name>
</gene>
<protein>
    <submittedName>
        <fullName evidence="2">Uncharacterized protein</fullName>
    </submittedName>
</protein>
<evidence type="ECO:0000313" key="3">
    <source>
        <dbReference type="Proteomes" id="UP000037953"/>
    </source>
</evidence>
<evidence type="ECO:0000313" key="2">
    <source>
        <dbReference type="EMBL" id="KPE48959.1"/>
    </source>
</evidence>
<keyword evidence="1" id="KW-0472">Membrane</keyword>
<evidence type="ECO:0000256" key="1">
    <source>
        <dbReference type="SAM" id="Phobius"/>
    </source>
</evidence>
<feature type="transmembrane region" description="Helical" evidence="1">
    <location>
        <begin position="31"/>
        <end position="51"/>
    </location>
</feature>
<dbReference type="AlphaFoldDB" id="A0A0N1KRT3"/>
<keyword evidence="1" id="KW-1133">Transmembrane helix</keyword>
<reference evidence="2 3" key="1">
    <citation type="journal article" date="2015" name="Genom Data">
        <title>Draft genome sequence of a multidrug-resistant Chryseobacterium indologenes isolate from Malaysia.</title>
        <authorList>
            <person name="Yu C.Y."/>
            <person name="Ang G.Y."/>
            <person name="Cheng H.J."/>
            <person name="Cheong Y.M."/>
            <person name="Yin W.F."/>
            <person name="Chan K.G."/>
        </authorList>
    </citation>
    <scope>NUCLEOTIDE SEQUENCE [LARGE SCALE GENOMIC DNA]</scope>
    <source>
        <strain evidence="2 3">CI_885</strain>
    </source>
</reference>
<dbReference type="Proteomes" id="UP000037953">
    <property type="component" value="Unassembled WGS sequence"/>
</dbReference>
<dbReference type="EMBL" id="LJOD01000043">
    <property type="protein sequence ID" value="KPE48959.1"/>
    <property type="molecule type" value="Genomic_DNA"/>
</dbReference>
<comment type="caution">
    <text evidence="2">The sequence shown here is derived from an EMBL/GenBank/DDBJ whole genome shotgun (WGS) entry which is preliminary data.</text>
</comment>
<reference evidence="3" key="2">
    <citation type="submission" date="2015-09" db="EMBL/GenBank/DDBJ databases">
        <title>Draft genome sequence of a multidrug-resistant Chryseobacterium indologenes isolate from Malaysia.</title>
        <authorList>
            <person name="Yu C.Y."/>
            <person name="Ang G.Y."/>
            <person name="Chan K.-G."/>
        </authorList>
    </citation>
    <scope>NUCLEOTIDE SEQUENCE [LARGE SCALE GENOMIC DNA]</scope>
    <source>
        <strain evidence="3">CI_885</strain>
    </source>
</reference>
<name>A0A0N1KRT3_CHRID</name>
<dbReference type="RefSeq" id="WP_062703642.1">
    <property type="nucleotide sequence ID" value="NZ_LJOD01000043.1"/>
</dbReference>
<feature type="transmembrane region" description="Helical" evidence="1">
    <location>
        <begin position="63"/>
        <end position="80"/>
    </location>
</feature>
<proteinExistence type="predicted"/>
<dbReference type="PATRIC" id="fig|253.9.peg.3574"/>
<keyword evidence="1" id="KW-0812">Transmembrane</keyword>
<feature type="transmembrane region" description="Helical" evidence="1">
    <location>
        <begin position="106"/>
        <end position="126"/>
    </location>
</feature>
<accession>A0A0N1KRT3</accession>
<dbReference type="OrthoDB" id="1452486at2"/>
<sequence>MKKAYYYLFYKLYKHYEKGPSVWMSDWKASFSLDVLIYFIVTSLFIYYKVIFNRYIHLSENNIEAFLLVITVVLANYFIFHSQNQSKRIIADFDQLPKNKDQTGGWIVFCFVLFVIVNLVFSFYLMSQIDWKKYQ</sequence>
<organism evidence="2 3">
    <name type="scientific">Chryseobacterium indologenes</name>
    <name type="common">Flavobacterium indologenes</name>
    <dbReference type="NCBI Taxonomy" id="253"/>
    <lineage>
        <taxon>Bacteria</taxon>
        <taxon>Pseudomonadati</taxon>
        <taxon>Bacteroidota</taxon>
        <taxon>Flavobacteriia</taxon>
        <taxon>Flavobacteriales</taxon>
        <taxon>Weeksellaceae</taxon>
        <taxon>Chryseobacterium group</taxon>
        <taxon>Chryseobacterium</taxon>
    </lineage>
</organism>